<keyword evidence="2" id="KW-1185">Reference proteome</keyword>
<comment type="caution">
    <text evidence="1">The sequence shown here is derived from an EMBL/GenBank/DDBJ whole genome shotgun (WGS) entry which is preliminary data.</text>
</comment>
<name>A0A3R7C2G2_CLOSI</name>
<dbReference type="InParanoid" id="A0A3R7C2G2"/>
<accession>A0A3R7C2G2</accession>
<reference evidence="1 2" key="2">
    <citation type="journal article" date="2021" name="Genomics">
        <title>High-quality reference genome for Clonorchis sinensis.</title>
        <authorList>
            <person name="Young N.D."/>
            <person name="Stroehlein A.J."/>
            <person name="Kinkar L."/>
            <person name="Wang T."/>
            <person name="Sohn W.M."/>
            <person name="Chang B.C.H."/>
            <person name="Kaur P."/>
            <person name="Weisz D."/>
            <person name="Dudchenko O."/>
            <person name="Aiden E.L."/>
            <person name="Korhonen P.K."/>
            <person name="Gasser R.B."/>
        </authorList>
    </citation>
    <scope>NUCLEOTIDE SEQUENCE [LARGE SCALE GENOMIC DNA]</scope>
    <source>
        <strain evidence="1">Cs-k2</strain>
    </source>
</reference>
<dbReference type="Proteomes" id="UP000286415">
    <property type="component" value="Unassembled WGS sequence"/>
</dbReference>
<evidence type="ECO:0000313" key="2">
    <source>
        <dbReference type="Proteomes" id="UP000286415"/>
    </source>
</evidence>
<dbReference type="EMBL" id="NIRI02000042">
    <property type="protein sequence ID" value="KAG5447617.1"/>
    <property type="molecule type" value="Genomic_DNA"/>
</dbReference>
<reference evidence="1 2" key="1">
    <citation type="journal article" date="2018" name="Biotechnol. Adv.">
        <title>Improved genomic resources and new bioinformatic workflow for the carcinogenic parasite Clonorchis sinensis: Biotechnological implications.</title>
        <authorList>
            <person name="Wang D."/>
            <person name="Korhonen P.K."/>
            <person name="Gasser R.B."/>
            <person name="Young N.D."/>
        </authorList>
    </citation>
    <scope>NUCLEOTIDE SEQUENCE [LARGE SCALE GENOMIC DNA]</scope>
    <source>
        <strain evidence="1">Cs-k2</strain>
    </source>
</reference>
<evidence type="ECO:0000313" key="1">
    <source>
        <dbReference type="EMBL" id="KAG5447617.1"/>
    </source>
</evidence>
<protein>
    <submittedName>
        <fullName evidence="1">Uncharacterized protein</fullName>
    </submittedName>
</protein>
<dbReference type="AlphaFoldDB" id="A0A3R7C2G2"/>
<organism evidence="1 2">
    <name type="scientific">Clonorchis sinensis</name>
    <name type="common">Chinese liver fluke</name>
    <dbReference type="NCBI Taxonomy" id="79923"/>
    <lineage>
        <taxon>Eukaryota</taxon>
        <taxon>Metazoa</taxon>
        <taxon>Spiralia</taxon>
        <taxon>Lophotrochozoa</taxon>
        <taxon>Platyhelminthes</taxon>
        <taxon>Trematoda</taxon>
        <taxon>Digenea</taxon>
        <taxon>Opisthorchiida</taxon>
        <taxon>Opisthorchiata</taxon>
        <taxon>Opisthorchiidae</taxon>
        <taxon>Clonorchis</taxon>
    </lineage>
</organism>
<gene>
    <name evidence="1" type="ORF">CSKR_107850</name>
</gene>
<sequence length="150" mass="17609">MAGWKPNISEQTIVNIGFKTQSSNVSPANVTQHENLLHFISKMKSKFINIQHTNPNPLDRRQLKETTQIRQPTESEESRLQNKTSQMRLFYFDTMILCTPDSENYHCVFFNKLFRFVESLERHKMRIHACEESTEGMQKLLGNEVYAKRA</sequence>
<proteinExistence type="predicted"/>